<name>A0ABQ2UIU2_9PSEU</name>
<feature type="region of interest" description="Disordered" evidence="1">
    <location>
        <begin position="106"/>
        <end position="152"/>
    </location>
</feature>
<dbReference type="RefSeq" id="WP_189254739.1">
    <property type="nucleotide sequence ID" value="NZ_BMRE01000013.1"/>
</dbReference>
<protein>
    <recommendedName>
        <fullName evidence="4">MarR family protein</fullName>
    </recommendedName>
</protein>
<dbReference type="Proteomes" id="UP000649573">
    <property type="component" value="Unassembled WGS sequence"/>
</dbReference>
<organism evidence="2 3">
    <name type="scientific">Lentzea flava</name>
    <dbReference type="NCBI Taxonomy" id="103732"/>
    <lineage>
        <taxon>Bacteria</taxon>
        <taxon>Bacillati</taxon>
        <taxon>Actinomycetota</taxon>
        <taxon>Actinomycetes</taxon>
        <taxon>Pseudonocardiales</taxon>
        <taxon>Pseudonocardiaceae</taxon>
        <taxon>Lentzea</taxon>
    </lineage>
</organism>
<accession>A0ABQ2UIU2</accession>
<feature type="compositionally biased region" description="Polar residues" evidence="1">
    <location>
        <begin position="109"/>
        <end position="122"/>
    </location>
</feature>
<comment type="caution">
    <text evidence="2">The sequence shown here is derived from an EMBL/GenBank/DDBJ whole genome shotgun (WGS) entry which is preliminary data.</text>
</comment>
<evidence type="ECO:0000313" key="2">
    <source>
        <dbReference type="EMBL" id="GGU39653.1"/>
    </source>
</evidence>
<gene>
    <name evidence="2" type="ORF">GCM10010178_34960</name>
</gene>
<feature type="region of interest" description="Disordered" evidence="1">
    <location>
        <begin position="1"/>
        <end position="20"/>
    </location>
</feature>
<evidence type="ECO:0000256" key="1">
    <source>
        <dbReference type="SAM" id="MobiDB-lite"/>
    </source>
</evidence>
<keyword evidence="3" id="KW-1185">Reference proteome</keyword>
<evidence type="ECO:0000313" key="3">
    <source>
        <dbReference type="Proteomes" id="UP000649573"/>
    </source>
</evidence>
<feature type="compositionally biased region" description="Polar residues" evidence="1">
    <location>
        <begin position="1"/>
        <end position="12"/>
    </location>
</feature>
<feature type="region of interest" description="Disordered" evidence="1">
    <location>
        <begin position="78"/>
        <end position="97"/>
    </location>
</feature>
<sequence length="221" mass="23046">MPSKTVRQSSKINAKRSKTSVIKGTSVANTASGTMPKAEDKLWSVLRDNPGSTTAELADKAEIGKSTAARFLAKWATDGSAARTPGTGPRGADTWAVPVDVPPVETTAEENTSGADPTTSTLADAAPPDDGCPIVEPDEATTESVSRRLPPGGLHGMVEDFLRAHPGEEFGPGAIAKALDRSSGAVSNALDKMTASRLVVQTCPKPKRFQLAPAERNEAKK</sequence>
<proteinExistence type="predicted"/>
<reference evidence="3" key="1">
    <citation type="journal article" date="2019" name="Int. J. Syst. Evol. Microbiol.">
        <title>The Global Catalogue of Microorganisms (GCM) 10K type strain sequencing project: providing services to taxonomists for standard genome sequencing and annotation.</title>
        <authorList>
            <consortium name="The Broad Institute Genomics Platform"/>
            <consortium name="The Broad Institute Genome Sequencing Center for Infectious Disease"/>
            <person name="Wu L."/>
            <person name="Ma J."/>
        </authorList>
    </citation>
    <scope>NUCLEOTIDE SEQUENCE [LARGE SCALE GENOMIC DNA]</scope>
    <source>
        <strain evidence="3">JCM 3296</strain>
    </source>
</reference>
<evidence type="ECO:0008006" key="4">
    <source>
        <dbReference type="Google" id="ProtNLM"/>
    </source>
</evidence>
<dbReference type="EMBL" id="BMRE01000013">
    <property type="protein sequence ID" value="GGU39653.1"/>
    <property type="molecule type" value="Genomic_DNA"/>
</dbReference>